<keyword evidence="1" id="KW-1133">Transmembrane helix</keyword>
<reference evidence="3" key="1">
    <citation type="journal article" date="2005" name="Nature">
        <title>The map-based sequence of the rice genome.</title>
        <authorList>
            <consortium name="International rice genome sequencing project (IRGSP)"/>
            <person name="Matsumoto T."/>
            <person name="Wu J."/>
            <person name="Kanamori H."/>
            <person name="Katayose Y."/>
            <person name="Fujisawa M."/>
            <person name="Namiki N."/>
            <person name="Mizuno H."/>
            <person name="Yamamoto K."/>
            <person name="Antonio B.A."/>
            <person name="Baba T."/>
            <person name="Sakata K."/>
            <person name="Nagamura Y."/>
            <person name="Aoki H."/>
            <person name="Arikawa K."/>
            <person name="Arita K."/>
            <person name="Bito T."/>
            <person name="Chiden Y."/>
            <person name="Fujitsuka N."/>
            <person name="Fukunaka R."/>
            <person name="Hamada M."/>
            <person name="Harada C."/>
            <person name="Hayashi A."/>
            <person name="Hijishita S."/>
            <person name="Honda M."/>
            <person name="Hosokawa S."/>
            <person name="Ichikawa Y."/>
            <person name="Idonuma A."/>
            <person name="Iijima M."/>
            <person name="Ikeda M."/>
            <person name="Ikeno M."/>
            <person name="Ito K."/>
            <person name="Ito S."/>
            <person name="Ito T."/>
            <person name="Ito Y."/>
            <person name="Ito Y."/>
            <person name="Iwabuchi A."/>
            <person name="Kamiya K."/>
            <person name="Karasawa W."/>
            <person name="Kurita K."/>
            <person name="Katagiri S."/>
            <person name="Kikuta A."/>
            <person name="Kobayashi H."/>
            <person name="Kobayashi N."/>
            <person name="Machita K."/>
            <person name="Maehara T."/>
            <person name="Masukawa M."/>
            <person name="Mizubayashi T."/>
            <person name="Mukai Y."/>
            <person name="Nagasaki H."/>
            <person name="Nagata Y."/>
            <person name="Naito S."/>
            <person name="Nakashima M."/>
            <person name="Nakama Y."/>
            <person name="Nakamichi Y."/>
            <person name="Nakamura M."/>
            <person name="Meguro A."/>
            <person name="Negishi M."/>
            <person name="Ohta I."/>
            <person name="Ohta T."/>
            <person name="Okamoto M."/>
            <person name="Ono N."/>
            <person name="Saji S."/>
            <person name="Sakaguchi M."/>
            <person name="Sakai K."/>
            <person name="Shibata M."/>
            <person name="Shimokawa T."/>
            <person name="Song J."/>
            <person name="Takazaki Y."/>
            <person name="Terasawa K."/>
            <person name="Tsugane M."/>
            <person name="Tsuji K."/>
            <person name="Ueda S."/>
            <person name="Waki K."/>
            <person name="Yamagata H."/>
            <person name="Yamamoto M."/>
            <person name="Yamamoto S."/>
            <person name="Yamane H."/>
            <person name="Yoshiki S."/>
            <person name="Yoshihara R."/>
            <person name="Yukawa K."/>
            <person name="Zhong H."/>
            <person name="Yano M."/>
            <person name="Yuan Q."/>
            <person name="Ouyang S."/>
            <person name="Liu J."/>
            <person name="Jones K.M."/>
            <person name="Gansberger K."/>
            <person name="Moffat K."/>
            <person name="Hill J."/>
            <person name="Bera J."/>
            <person name="Fadrosh D."/>
            <person name="Jin S."/>
            <person name="Johri S."/>
            <person name="Kim M."/>
            <person name="Overton L."/>
            <person name="Reardon M."/>
            <person name="Tsitrin T."/>
            <person name="Vuong H."/>
            <person name="Weaver B."/>
            <person name="Ciecko A."/>
            <person name="Tallon L."/>
            <person name="Jackson J."/>
            <person name="Pai G."/>
            <person name="Aken S.V."/>
            <person name="Utterback T."/>
            <person name="Reidmuller S."/>
            <person name="Feldblyum T."/>
            <person name="Hsiao J."/>
            <person name="Zismann V."/>
            <person name="Iobst S."/>
            <person name="de Vazeille A.R."/>
            <person name="Buell C.R."/>
            <person name="Ying K."/>
            <person name="Li Y."/>
            <person name="Lu T."/>
            <person name="Huang Y."/>
            <person name="Zhao Q."/>
            <person name="Feng Q."/>
            <person name="Zhang L."/>
            <person name="Zhu J."/>
            <person name="Weng Q."/>
            <person name="Mu J."/>
            <person name="Lu Y."/>
            <person name="Fan D."/>
            <person name="Liu Y."/>
            <person name="Guan J."/>
            <person name="Zhang Y."/>
            <person name="Yu S."/>
            <person name="Liu X."/>
            <person name="Zhang Y."/>
            <person name="Hong G."/>
            <person name="Han B."/>
            <person name="Choisne N."/>
            <person name="Demange N."/>
            <person name="Orjeda G."/>
            <person name="Samain S."/>
            <person name="Cattolico L."/>
            <person name="Pelletier E."/>
            <person name="Couloux A."/>
            <person name="Segurens B."/>
            <person name="Wincker P."/>
            <person name="D'Hont A."/>
            <person name="Scarpelli C."/>
            <person name="Weissenbach J."/>
            <person name="Salanoubat M."/>
            <person name="Quetier F."/>
            <person name="Yu Y."/>
            <person name="Kim H.R."/>
            <person name="Rambo T."/>
            <person name="Currie J."/>
            <person name="Collura K."/>
            <person name="Luo M."/>
            <person name="Yang T."/>
            <person name="Ammiraju J.S.S."/>
            <person name="Engler F."/>
            <person name="Soderlund C."/>
            <person name="Wing R.A."/>
            <person name="Palmer L.E."/>
            <person name="de la Bastide M."/>
            <person name="Spiegel L."/>
            <person name="Nascimento L."/>
            <person name="Zutavern T."/>
            <person name="O'Shaughnessy A."/>
            <person name="Dike S."/>
            <person name="Dedhia N."/>
            <person name="Preston R."/>
            <person name="Balija V."/>
            <person name="McCombie W.R."/>
            <person name="Chow T."/>
            <person name="Chen H."/>
            <person name="Chung M."/>
            <person name="Chen C."/>
            <person name="Shaw J."/>
            <person name="Wu H."/>
            <person name="Hsiao K."/>
            <person name="Chao Y."/>
            <person name="Chu M."/>
            <person name="Cheng C."/>
            <person name="Hour A."/>
            <person name="Lee P."/>
            <person name="Lin S."/>
            <person name="Lin Y."/>
            <person name="Liou J."/>
            <person name="Liu S."/>
            <person name="Hsing Y."/>
            <person name="Raghuvanshi S."/>
            <person name="Mohanty A."/>
            <person name="Bharti A.K."/>
            <person name="Gaur A."/>
            <person name="Gupta V."/>
            <person name="Kumar D."/>
            <person name="Ravi V."/>
            <person name="Vij S."/>
            <person name="Kapur A."/>
            <person name="Khurana P."/>
            <person name="Khurana P."/>
            <person name="Khurana J.P."/>
            <person name="Tyagi A.K."/>
            <person name="Gaikwad K."/>
            <person name="Singh A."/>
            <person name="Dalal V."/>
            <person name="Srivastava S."/>
            <person name="Dixit A."/>
            <person name="Pal A.K."/>
            <person name="Ghazi I.A."/>
            <person name="Yadav M."/>
            <person name="Pandit A."/>
            <person name="Bhargava A."/>
            <person name="Sureshbabu K."/>
            <person name="Batra K."/>
            <person name="Sharma T.R."/>
            <person name="Mohapatra T."/>
            <person name="Singh N.K."/>
            <person name="Messing J."/>
            <person name="Nelson A.B."/>
            <person name="Fuks G."/>
            <person name="Kavchok S."/>
            <person name="Keizer G."/>
            <person name="Linton E."/>
            <person name="Llaca V."/>
            <person name="Song R."/>
            <person name="Tanyolac B."/>
            <person name="Young S."/>
            <person name="Ho-Il K."/>
            <person name="Hahn J.H."/>
            <person name="Sangsakoo G."/>
            <person name="Vanavichit A."/>
            <person name="de Mattos Luiz.A.T."/>
            <person name="Zimmer P.D."/>
            <person name="Malone G."/>
            <person name="Dellagostin O."/>
            <person name="de Oliveira A.C."/>
            <person name="Bevan M."/>
            <person name="Bancroft I."/>
            <person name="Minx P."/>
            <person name="Cordum H."/>
            <person name="Wilson R."/>
            <person name="Cheng Z."/>
            <person name="Jin W."/>
            <person name="Jiang J."/>
            <person name="Leong S.A."/>
            <person name="Iwama H."/>
            <person name="Gojobori T."/>
            <person name="Itoh T."/>
            <person name="Niimura Y."/>
            <person name="Fujii Y."/>
            <person name="Habara T."/>
            <person name="Sakai H."/>
            <person name="Sato Y."/>
            <person name="Wilson G."/>
            <person name="Kumar K."/>
            <person name="McCouch S."/>
            <person name="Juretic N."/>
            <person name="Hoen D."/>
            <person name="Wright S."/>
            <person name="Bruskiewich R."/>
            <person name="Bureau T."/>
            <person name="Miyao A."/>
            <person name="Hirochika H."/>
            <person name="Nishikawa T."/>
            <person name="Kadowaki K."/>
            <person name="Sugiura M."/>
            <person name="Burr B."/>
            <person name="Sasaki T."/>
        </authorList>
    </citation>
    <scope>NUCLEOTIDE SEQUENCE [LARGE SCALE GENOMIC DNA]</scope>
    <source>
        <strain evidence="3">cv. Nipponbare</strain>
    </source>
</reference>
<dbReference type="EMBL" id="AP014959">
    <property type="protein sequence ID" value="BAS85918.1"/>
    <property type="molecule type" value="Genomic_DNA"/>
</dbReference>
<evidence type="ECO:0000313" key="2">
    <source>
        <dbReference type="EMBL" id="BAS85918.1"/>
    </source>
</evidence>
<feature type="transmembrane region" description="Helical" evidence="1">
    <location>
        <begin position="72"/>
        <end position="94"/>
    </location>
</feature>
<keyword evidence="1" id="KW-0812">Transmembrane</keyword>
<gene>
    <name evidence="2" type="ordered locus">Os03g0700600</name>
    <name evidence="2" type="ORF">OSNPB_030700600</name>
</gene>
<protein>
    <submittedName>
        <fullName evidence="2">Os03g0700600 protein</fullName>
    </submittedName>
</protein>
<reference evidence="2 3" key="3">
    <citation type="journal article" date="2013" name="Rice">
        <title>Improvement of the Oryza sativa Nipponbare reference genome using next generation sequence and optical map data.</title>
        <authorList>
            <person name="Kawahara Y."/>
            <person name="de la Bastide M."/>
            <person name="Hamilton J.P."/>
            <person name="Kanamori H."/>
            <person name="McCombie W.R."/>
            <person name="Ouyang S."/>
            <person name="Schwartz D.C."/>
            <person name="Tanaka T."/>
            <person name="Wu J."/>
            <person name="Zhou S."/>
            <person name="Childs K.L."/>
            <person name="Davidson R.M."/>
            <person name="Lin H."/>
            <person name="Quesada-Ocampo L."/>
            <person name="Vaillancourt B."/>
            <person name="Sakai H."/>
            <person name="Lee S.S."/>
            <person name="Kim J."/>
            <person name="Numa H."/>
            <person name="Itoh T."/>
            <person name="Buell C.R."/>
            <person name="Matsumoto T."/>
        </authorList>
    </citation>
    <scope>NUCLEOTIDE SEQUENCE [LARGE SCALE GENOMIC DNA]</scope>
    <source>
        <strain evidence="3">cv. Nipponbare</strain>
    </source>
</reference>
<dbReference type="Proteomes" id="UP000059680">
    <property type="component" value="Chromosome 3"/>
</dbReference>
<keyword evidence="3" id="KW-1185">Reference proteome</keyword>
<dbReference type="InParanoid" id="A0A0P0W2A1"/>
<keyword evidence="1" id="KW-0472">Membrane</keyword>
<dbReference type="PaxDb" id="39947-A0A0P0W2A1"/>
<dbReference type="AlphaFoldDB" id="A0A0P0W2A1"/>
<name>A0A0P0W2A1_ORYSJ</name>
<feature type="non-terminal residue" evidence="2">
    <location>
        <position position="111"/>
    </location>
</feature>
<sequence>MRGRWRRPPGTLRCDIYSRWFGGSGGGGGDVVEDLEIGRGWRRCTSPPLFSRSGGETPAPAKTRGAACLLPFGFFFFVCVCVCVSVFGLCRGLIRFLTINIAVFSPAGFPA</sequence>
<evidence type="ECO:0000256" key="1">
    <source>
        <dbReference type="SAM" id="Phobius"/>
    </source>
</evidence>
<reference evidence="2 3" key="2">
    <citation type="journal article" date="2013" name="Plant Cell Physiol.">
        <title>Rice Annotation Project Database (RAP-DB): an integrative and interactive database for rice genomics.</title>
        <authorList>
            <person name="Sakai H."/>
            <person name="Lee S.S."/>
            <person name="Tanaka T."/>
            <person name="Numa H."/>
            <person name="Kim J."/>
            <person name="Kawahara Y."/>
            <person name="Wakimoto H."/>
            <person name="Yang C.C."/>
            <person name="Iwamoto M."/>
            <person name="Abe T."/>
            <person name="Yamada Y."/>
            <person name="Muto A."/>
            <person name="Inokuchi H."/>
            <person name="Ikemura T."/>
            <person name="Matsumoto T."/>
            <person name="Sasaki T."/>
            <person name="Itoh T."/>
        </authorList>
    </citation>
    <scope>NUCLEOTIDE SEQUENCE [LARGE SCALE GENOMIC DNA]</scope>
    <source>
        <strain evidence="3">cv. Nipponbare</strain>
    </source>
</reference>
<accession>A0A0P0W2A1</accession>
<evidence type="ECO:0000313" key="3">
    <source>
        <dbReference type="Proteomes" id="UP000059680"/>
    </source>
</evidence>
<organism evidence="2 3">
    <name type="scientific">Oryza sativa subsp. japonica</name>
    <name type="common">Rice</name>
    <dbReference type="NCBI Taxonomy" id="39947"/>
    <lineage>
        <taxon>Eukaryota</taxon>
        <taxon>Viridiplantae</taxon>
        <taxon>Streptophyta</taxon>
        <taxon>Embryophyta</taxon>
        <taxon>Tracheophyta</taxon>
        <taxon>Spermatophyta</taxon>
        <taxon>Magnoliopsida</taxon>
        <taxon>Liliopsida</taxon>
        <taxon>Poales</taxon>
        <taxon>Poaceae</taxon>
        <taxon>BOP clade</taxon>
        <taxon>Oryzoideae</taxon>
        <taxon>Oryzeae</taxon>
        <taxon>Oryzinae</taxon>
        <taxon>Oryza</taxon>
        <taxon>Oryza sativa</taxon>
    </lineage>
</organism>
<proteinExistence type="predicted"/>
<dbReference type="Gramene" id="Os03t0700600-01">
    <property type="protein sequence ID" value="Os03t0700600-01"/>
    <property type="gene ID" value="Os03g0700600"/>
</dbReference>